<feature type="compositionally biased region" description="Basic residues" evidence="1">
    <location>
        <begin position="337"/>
        <end position="353"/>
    </location>
</feature>
<dbReference type="GO" id="GO:0008270">
    <property type="term" value="F:zinc ion binding"/>
    <property type="evidence" value="ECO:0007669"/>
    <property type="project" value="InterPro"/>
</dbReference>
<dbReference type="GO" id="GO:0003676">
    <property type="term" value="F:nucleic acid binding"/>
    <property type="evidence" value="ECO:0007669"/>
    <property type="project" value="InterPro"/>
</dbReference>
<dbReference type="SMART" id="SM00343">
    <property type="entry name" value="ZnF_C2HC"/>
    <property type="match status" value="2"/>
</dbReference>
<dbReference type="Gene3D" id="4.10.60.10">
    <property type="entry name" value="Zinc finger, CCHC-type"/>
    <property type="match status" value="1"/>
</dbReference>
<feature type="domain" description="CCHC-type" evidence="2">
    <location>
        <begin position="63"/>
        <end position="79"/>
    </location>
</feature>
<comment type="caution">
    <text evidence="3">The sequence shown here is derived from an EMBL/GenBank/DDBJ whole genome shotgun (WGS) entry which is preliminary data.</text>
</comment>
<sequence length="432" mass="48119">MVNGTWQTVRAMRGGRSERQRIPGDRAVAGGKRRRGEETSGATTCFRCLGKGHRAWECREPPRCWSCNKLGHRRSVCRGGHIGNHPPPQVQPVPQRHGEVISLSWSSGLSERATYLGQSVMVSWEGLGEDCITDILEALKGKWRGIDFDQYWRLSVGCLLIRLPSMAARNLVLSQGSVLVGGEQVFLRECLFTSGACSPEGDLSTVFLKGIPLLWHTRDVIRRVVEPIGMFANFDEVETSLDPFPLVRARIWRRKGATLPSFIAVELGGWEVKIEVLMDEYGRKPSFAEVVAGTSGSLRWERVTDKEVVHETDGGPPKPPPPREDLFHHGGCSDPSRRRRRRRRRPRKKRARREVRQKAPEAPDIEEEGTRGKRREGSLHDNQGIAIGVPGTLEAPRVVRMPGGGTTSSTFSGTNDSAWPPPLRRSPGLAEE</sequence>
<evidence type="ECO:0000259" key="2">
    <source>
        <dbReference type="SMART" id="SM00343"/>
    </source>
</evidence>
<feature type="compositionally biased region" description="Basic and acidic residues" evidence="1">
    <location>
        <begin position="368"/>
        <end position="379"/>
    </location>
</feature>
<name>A0AAV9DEH3_ACOCL</name>
<keyword evidence="4" id="KW-1185">Reference proteome</keyword>
<reference evidence="3" key="2">
    <citation type="submission" date="2023-06" db="EMBL/GenBank/DDBJ databases">
        <authorList>
            <person name="Ma L."/>
            <person name="Liu K.-W."/>
            <person name="Li Z."/>
            <person name="Hsiao Y.-Y."/>
            <person name="Qi Y."/>
            <person name="Fu T."/>
            <person name="Tang G."/>
            <person name="Zhang D."/>
            <person name="Sun W.-H."/>
            <person name="Liu D.-K."/>
            <person name="Li Y."/>
            <person name="Chen G.-Z."/>
            <person name="Liu X.-D."/>
            <person name="Liao X.-Y."/>
            <person name="Jiang Y.-T."/>
            <person name="Yu X."/>
            <person name="Hao Y."/>
            <person name="Huang J."/>
            <person name="Zhao X.-W."/>
            <person name="Ke S."/>
            <person name="Chen Y.-Y."/>
            <person name="Wu W.-L."/>
            <person name="Hsu J.-L."/>
            <person name="Lin Y.-F."/>
            <person name="Huang M.-D."/>
            <person name="Li C.-Y."/>
            <person name="Huang L."/>
            <person name="Wang Z.-W."/>
            <person name="Zhao X."/>
            <person name="Zhong W.-Y."/>
            <person name="Peng D.-H."/>
            <person name="Ahmad S."/>
            <person name="Lan S."/>
            <person name="Zhang J.-S."/>
            <person name="Tsai W.-C."/>
            <person name="Van De Peer Y."/>
            <person name="Liu Z.-J."/>
        </authorList>
    </citation>
    <scope>NUCLEOTIDE SEQUENCE</scope>
    <source>
        <strain evidence="3">CP</strain>
        <tissue evidence="3">Leaves</tissue>
    </source>
</reference>
<proteinExistence type="predicted"/>
<dbReference type="InterPro" id="IPR001878">
    <property type="entry name" value="Znf_CCHC"/>
</dbReference>
<reference evidence="3" key="1">
    <citation type="journal article" date="2023" name="Nat. Commun.">
        <title>Diploid and tetraploid genomes of Acorus and the evolution of monocots.</title>
        <authorList>
            <person name="Ma L."/>
            <person name="Liu K.W."/>
            <person name="Li Z."/>
            <person name="Hsiao Y.Y."/>
            <person name="Qi Y."/>
            <person name="Fu T."/>
            <person name="Tang G.D."/>
            <person name="Zhang D."/>
            <person name="Sun W.H."/>
            <person name="Liu D.K."/>
            <person name="Li Y."/>
            <person name="Chen G.Z."/>
            <person name="Liu X.D."/>
            <person name="Liao X.Y."/>
            <person name="Jiang Y.T."/>
            <person name="Yu X."/>
            <person name="Hao Y."/>
            <person name="Huang J."/>
            <person name="Zhao X.W."/>
            <person name="Ke S."/>
            <person name="Chen Y.Y."/>
            <person name="Wu W.L."/>
            <person name="Hsu J.L."/>
            <person name="Lin Y.F."/>
            <person name="Huang M.D."/>
            <person name="Li C.Y."/>
            <person name="Huang L."/>
            <person name="Wang Z.W."/>
            <person name="Zhao X."/>
            <person name="Zhong W.Y."/>
            <person name="Peng D.H."/>
            <person name="Ahmad S."/>
            <person name="Lan S."/>
            <person name="Zhang J.S."/>
            <person name="Tsai W.C."/>
            <person name="Van de Peer Y."/>
            <person name="Liu Z.J."/>
        </authorList>
    </citation>
    <scope>NUCLEOTIDE SEQUENCE</scope>
    <source>
        <strain evidence="3">CP</strain>
    </source>
</reference>
<gene>
    <name evidence="3" type="ORF">QJS10_CPB13g00920</name>
</gene>
<protein>
    <recommendedName>
        <fullName evidence="2">CCHC-type domain-containing protein</fullName>
    </recommendedName>
</protein>
<feature type="compositionally biased region" description="Basic and acidic residues" evidence="1">
    <location>
        <begin position="15"/>
        <end position="24"/>
    </location>
</feature>
<accession>A0AAV9DEH3</accession>
<dbReference type="Proteomes" id="UP001180020">
    <property type="component" value="Unassembled WGS sequence"/>
</dbReference>
<evidence type="ECO:0000313" key="3">
    <source>
        <dbReference type="EMBL" id="KAK1299590.1"/>
    </source>
</evidence>
<feature type="region of interest" description="Disordered" evidence="1">
    <location>
        <begin position="307"/>
        <end position="432"/>
    </location>
</feature>
<dbReference type="SUPFAM" id="SSF57756">
    <property type="entry name" value="Retrovirus zinc finger-like domains"/>
    <property type="match status" value="1"/>
</dbReference>
<organism evidence="3 4">
    <name type="scientific">Acorus calamus</name>
    <name type="common">Sweet flag</name>
    <dbReference type="NCBI Taxonomy" id="4465"/>
    <lineage>
        <taxon>Eukaryota</taxon>
        <taxon>Viridiplantae</taxon>
        <taxon>Streptophyta</taxon>
        <taxon>Embryophyta</taxon>
        <taxon>Tracheophyta</taxon>
        <taxon>Spermatophyta</taxon>
        <taxon>Magnoliopsida</taxon>
        <taxon>Liliopsida</taxon>
        <taxon>Acoraceae</taxon>
        <taxon>Acorus</taxon>
    </lineage>
</organism>
<evidence type="ECO:0000313" key="4">
    <source>
        <dbReference type="Proteomes" id="UP001180020"/>
    </source>
</evidence>
<feature type="domain" description="CCHC-type" evidence="2">
    <location>
        <begin position="44"/>
        <end position="60"/>
    </location>
</feature>
<dbReference type="EMBL" id="JAUJYO010000013">
    <property type="protein sequence ID" value="KAK1299590.1"/>
    <property type="molecule type" value="Genomic_DNA"/>
</dbReference>
<evidence type="ECO:0000256" key="1">
    <source>
        <dbReference type="SAM" id="MobiDB-lite"/>
    </source>
</evidence>
<dbReference type="InterPro" id="IPR036875">
    <property type="entry name" value="Znf_CCHC_sf"/>
</dbReference>
<dbReference type="AlphaFoldDB" id="A0AAV9DEH3"/>
<feature type="region of interest" description="Disordered" evidence="1">
    <location>
        <begin position="12"/>
        <end position="37"/>
    </location>
</feature>